<feature type="region of interest" description="Disordered" evidence="10">
    <location>
        <begin position="1"/>
        <end position="83"/>
    </location>
</feature>
<dbReference type="Pfam" id="PF08633">
    <property type="entry name" value="Rox3"/>
    <property type="match status" value="1"/>
</dbReference>
<dbReference type="OrthoDB" id="2160599at2759"/>
<dbReference type="AlphaFoldDB" id="A0A9P4YP09"/>
<feature type="compositionally biased region" description="Polar residues" evidence="10">
    <location>
        <begin position="311"/>
        <end position="345"/>
    </location>
</feature>
<feature type="compositionally biased region" description="Polar residues" evidence="10">
    <location>
        <begin position="43"/>
        <end position="53"/>
    </location>
</feature>
<evidence type="ECO:0000256" key="3">
    <source>
        <dbReference type="ARBA" id="ARBA00019615"/>
    </source>
</evidence>
<evidence type="ECO:0000256" key="2">
    <source>
        <dbReference type="ARBA" id="ARBA00009259"/>
    </source>
</evidence>
<name>A0A9P4YP09_9HYPO</name>
<dbReference type="GO" id="GO:0003712">
    <property type="term" value="F:transcription coregulator activity"/>
    <property type="evidence" value="ECO:0007669"/>
    <property type="project" value="InterPro"/>
</dbReference>
<evidence type="ECO:0000313" key="11">
    <source>
        <dbReference type="EMBL" id="KAF4120488.1"/>
    </source>
</evidence>
<organism evidence="11 12">
    <name type="scientific">Geosmithia morbida</name>
    <dbReference type="NCBI Taxonomy" id="1094350"/>
    <lineage>
        <taxon>Eukaryota</taxon>
        <taxon>Fungi</taxon>
        <taxon>Dikarya</taxon>
        <taxon>Ascomycota</taxon>
        <taxon>Pezizomycotina</taxon>
        <taxon>Sordariomycetes</taxon>
        <taxon>Hypocreomycetidae</taxon>
        <taxon>Hypocreales</taxon>
        <taxon>Bionectriaceae</taxon>
        <taxon>Geosmithia</taxon>
    </lineage>
</organism>
<keyword evidence="6 9" id="KW-0804">Transcription</keyword>
<feature type="compositionally biased region" description="Basic and acidic residues" evidence="10">
    <location>
        <begin position="67"/>
        <end position="82"/>
    </location>
</feature>
<keyword evidence="12" id="KW-1185">Reference proteome</keyword>
<accession>A0A9P4YP09</accession>
<feature type="compositionally biased region" description="Polar residues" evidence="10">
    <location>
        <begin position="8"/>
        <end position="25"/>
    </location>
</feature>
<comment type="subcellular location">
    <subcellularLocation>
        <location evidence="1 9">Nucleus</location>
    </subcellularLocation>
</comment>
<proteinExistence type="inferred from homology"/>
<evidence type="ECO:0000256" key="6">
    <source>
        <dbReference type="ARBA" id="ARBA00023163"/>
    </source>
</evidence>
<evidence type="ECO:0000256" key="9">
    <source>
        <dbReference type="RuleBase" id="RU364151"/>
    </source>
</evidence>
<comment type="function">
    <text evidence="9">Component of the Mediator complex, a coactivator involved in the regulated transcription of nearly all RNA polymerase II-dependent genes. Mediator functions as a bridge to convey information from gene-specific regulatory proteins to the basal RNA polymerase II transcription machinery. Mediator is recruited to promoters by direct interactions with regulatory proteins and serves as a scaffold for the assembly of a functional preinitiation complex with RNA polymerase II and the general transcription factors.</text>
</comment>
<comment type="subunit">
    <text evidence="9">Component of the Mediator complex.</text>
</comment>
<comment type="caution">
    <text evidence="11">The sequence shown here is derived from an EMBL/GenBank/DDBJ whole genome shotgun (WGS) entry which is preliminary data.</text>
</comment>
<gene>
    <name evidence="9" type="primary">MED19</name>
    <name evidence="11" type="ORF">GMORB2_2926</name>
</gene>
<keyword evidence="7 9" id="KW-0539">Nucleus</keyword>
<dbReference type="GO" id="GO:0006357">
    <property type="term" value="P:regulation of transcription by RNA polymerase II"/>
    <property type="evidence" value="ECO:0007669"/>
    <property type="project" value="InterPro"/>
</dbReference>
<comment type="similarity">
    <text evidence="2 9">Belongs to the Mediator complex subunit 19 family.</text>
</comment>
<reference evidence="11" key="1">
    <citation type="submission" date="2020-03" db="EMBL/GenBank/DDBJ databases">
        <title>Site-based positive gene gene selection in Geosmithia morbida across the United States reveals a broad range of putative effectors and factors for local host and environmental adapation.</title>
        <authorList>
            <person name="Onufrak A."/>
            <person name="Murdoch R.W."/>
            <person name="Gazis R."/>
            <person name="Huff M."/>
            <person name="Staton M."/>
            <person name="Klingeman W."/>
            <person name="Hadziabdic D."/>
        </authorList>
    </citation>
    <scope>NUCLEOTIDE SEQUENCE</scope>
    <source>
        <strain evidence="11">1262</strain>
    </source>
</reference>
<dbReference type="Proteomes" id="UP000749293">
    <property type="component" value="Unassembled WGS sequence"/>
</dbReference>
<evidence type="ECO:0000256" key="8">
    <source>
        <dbReference type="ARBA" id="ARBA00032018"/>
    </source>
</evidence>
<protein>
    <recommendedName>
        <fullName evidence="3 9">Mediator of RNA polymerase II transcription subunit 19</fullName>
    </recommendedName>
    <alternativeName>
        <fullName evidence="8 9">Mediator complex subunit 19</fullName>
    </alternativeName>
</protein>
<evidence type="ECO:0000256" key="4">
    <source>
        <dbReference type="ARBA" id="ARBA00023015"/>
    </source>
</evidence>
<dbReference type="EMBL" id="JAANYQ010000016">
    <property type="protein sequence ID" value="KAF4120488.1"/>
    <property type="molecule type" value="Genomic_DNA"/>
</dbReference>
<evidence type="ECO:0000256" key="1">
    <source>
        <dbReference type="ARBA" id="ARBA00004123"/>
    </source>
</evidence>
<dbReference type="GO" id="GO:0016592">
    <property type="term" value="C:mediator complex"/>
    <property type="evidence" value="ECO:0007669"/>
    <property type="project" value="InterPro"/>
</dbReference>
<dbReference type="InterPro" id="IPR013942">
    <property type="entry name" value="Mediator_Med19_fun"/>
</dbReference>
<evidence type="ECO:0000256" key="10">
    <source>
        <dbReference type="SAM" id="MobiDB-lite"/>
    </source>
</evidence>
<evidence type="ECO:0000313" key="12">
    <source>
        <dbReference type="Proteomes" id="UP000749293"/>
    </source>
</evidence>
<feature type="region of interest" description="Disordered" evidence="10">
    <location>
        <begin position="208"/>
        <end position="352"/>
    </location>
</feature>
<keyword evidence="4 9" id="KW-0805">Transcription regulation</keyword>
<evidence type="ECO:0000256" key="7">
    <source>
        <dbReference type="ARBA" id="ARBA00023242"/>
    </source>
</evidence>
<evidence type="ECO:0000256" key="5">
    <source>
        <dbReference type="ARBA" id="ARBA00023159"/>
    </source>
</evidence>
<feature type="compositionally biased region" description="Low complexity" evidence="10">
    <location>
        <begin position="230"/>
        <end position="258"/>
    </location>
</feature>
<sequence>MSFHHPHTPQSPSQVSPATTSSDAQTLLSSSMTTASTLPTPAHSVSGSGSLNDSAMADESHNKRKRTLEDEGSGDRGQKKVQLEGPRLGIQDLHLDVGAKYLLCQTHDLYDMFDLSGLAAEVAREKPNGEKNALRKTYKGHMKRLGVAGHFDVVKKPEGTMSEFMSLVNYPDLEWDVQEVKGKDISDGLSQSTLSLLDKAMTMSKGPIPKGVWDTSVLGDLAPSPDATKRPTATPGTPAATPSAAAAAAAKPKSTSLPLGHDPSRPRRSIKKRAYGDSSSEGYGEGYPDDDGEGGYSTGEGEGGQKRRRQASVSQSPAAGPSSSNQSQAPGNNTAYPNAVRQQNYGPGMVGA</sequence>
<feature type="compositionally biased region" description="Low complexity" evidence="10">
    <location>
        <begin position="26"/>
        <end position="42"/>
    </location>
</feature>
<keyword evidence="5 9" id="KW-0010">Activator</keyword>